<dbReference type="GO" id="GO:0005886">
    <property type="term" value="C:plasma membrane"/>
    <property type="evidence" value="ECO:0007669"/>
    <property type="project" value="UniProtKB-SubCell"/>
</dbReference>
<evidence type="ECO:0000313" key="14">
    <source>
        <dbReference type="EMBL" id="SDG40394.1"/>
    </source>
</evidence>
<dbReference type="NCBIfam" id="TIGR01843">
    <property type="entry name" value="type_I_hlyD"/>
    <property type="match status" value="1"/>
</dbReference>
<dbReference type="SUPFAM" id="SSF111369">
    <property type="entry name" value="HlyD-like secretion proteins"/>
    <property type="match status" value="1"/>
</dbReference>
<dbReference type="Pfam" id="PF25994">
    <property type="entry name" value="HH_AprE"/>
    <property type="match status" value="1"/>
</dbReference>
<protein>
    <recommendedName>
        <fullName evidence="9">Membrane fusion protein (MFP) family protein</fullName>
    </recommendedName>
</protein>
<evidence type="ECO:0000313" key="15">
    <source>
        <dbReference type="Proteomes" id="UP000217076"/>
    </source>
</evidence>
<dbReference type="EMBL" id="FNCV01000001">
    <property type="protein sequence ID" value="SDG40394.1"/>
    <property type="molecule type" value="Genomic_DNA"/>
</dbReference>
<organism evidence="14 15">
    <name type="scientific">Roseospirillum parvum</name>
    <dbReference type="NCBI Taxonomy" id="83401"/>
    <lineage>
        <taxon>Bacteria</taxon>
        <taxon>Pseudomonadati</taxon>
        <taxon>Pseudomonadota</taxon>
        <taxon>Alphaproteobacteria</taxon>
        <taxon>Rhodospirillales</taxon>
        <taxon>Rhodospirillaceae</taxon>
        <taxon>Roseospirillum</taxon>
    </lineage>
</organism>
<evidence type="ECO:0000256" key="6">
    <source>
        <dbReference type="ARBA" id="ARBA00022692"/>
    </source>
</evidence>
<dbReference type="Gene3D" id="2.40.50.100">
    <property type="match status" value="1"/>
</dbReference>
<reference evidence="15" key="1">
    <citation type="submission" date="2016-10" db="EMBL/GenBank/DDBJ databases">
        <authorList>
            <person name="Varghese N."/>
            <person name="Submissions S."/>
        </authorList>
    </citation>
    <scope>NUCLEOTIDE SEQUENCE [LARGE SCALE GENOMIC DNA]</scope>
    <source>
        <strain evidence="15">930I</strain>
    </source>
</reference>
<keyword evidence="5 9" id="KW-0997">Cell inner membrane</keyword>
<keyword evidence="8 9" id="KW-0472">Membrane</keyword>
<dbReference type="STRING" id="83401.SAMN05421742_101147"/>
<keyword evidence="10" id="KW-0175">Coiled coil</keyword>
<dbReference type="InterPro" id="IPR010129">
    <property type="entry name" value="T1SS_HlyD"/>
</dbReference>
<keyword evidence="3 9" id="KW-0813">Transport</keyword>
<dbReference type="InterPro" id="IPR058781">
    <property type="entry name" value="HH_AprE-like"/>
</dbReference>
<dbReference type="AlphaFoldDB" id="A0A1G7TZ67"/>
<evidence type="ECO:0000256" key="2">
    <source>
        <dbReference type="ARBA" id="ARBA00009477"/>
    </source>
</evidence>
<evidence type="ECO:0000256" key="1">
    <source>
        <dbReference type="ARBA" id="ARBA00004377"/>
    </source>
</evidence>
<feature type="transmembrane region" description="Helical" evidence="9">
    <location>
        <begin position="61"/>
        <end position="82"/>
    </location>
</feature>
<evidence type="ECO:0000256" key="7">
    <source>
        <dbReference type="ARBA" id="ARBA00022989"/>
    </source>
</evidence>
<feature type="domain" description="AprE-like beta-barrel" evidence="13">
    <location>
        <begin position="364"/>
        <end position="453"/>
    </location>
</feature>
<keyword evidence="4 9" id="KW-1003">Cell membrane</keyword>
<keyword evidence="15" id="KW-1185">Reference proteome</keyword>
<gene>
    <name evidence="14" type="ORF">SAMN05421742_101147</name>
</gene>
<evidence type="ECO:0000256" key="9">
    <source>
        <dbReference type="RuleBase" id="RU365093"/>
    </source>
</evidence>
<evidence type="ECO:0000256" key="10">
    <source>
        <dbReference type="SAM" id="Coils"/>
    </source>
</evidence>
<dbReference type="InterPro" id="IPR006144">
    <property type="entry name" value="Secretion_HlyD_CS"/>
</dbReference>
<evidence type="ECO:0000256" key="11">
    <source>
        <dbReference type="SAM" id="MobiDB-lite"/>
    </source>
</evidence>
<evidence type="ECO:0000259" key="12">
    <source>
        <dbReference type="Pfam" id="PF25994"/>
    </source>
</evidence>
<dbReference type="RefSeq" id="WP_092614019.1">
    <property type="nucleotide sequence ID" value="NZ_FNCV01000001.1"/>
</dbReference>
<evidence type="ECO:0000256" key="8">
    <source>
        <dbReference type="ARBA" id="ARBA00023136"/>
    </source>
</evidence>
<evidence type="ECO:0000259" key="13">
    <source>
        <dbReference type="Pfam" id="PF26002"/>
    </source>
</evidence>
<sequence length="476" mass="52119">MSTESDPPPTPADSGRALTPSQGAPGKTGLPTPSGPIRRGGRQVRYLAQHVLLEETGTSRLVRMALFLTSGVVLAFLVWAAVSRIQETAVAAGQVVPSGQIQVVQHLEGGIIRKLLVKEGDMVEAGEVLVRFDEASSGAEYEQMLARQASLRLRAERLRAVGTGREPDFAAVPGADQFPALVADQQAIYQTTIEAYQSRLAILERQLDQRRREIDLLKAQEESVKGQVALIKEQVDMRQELVDKGLVSRVTFLETKREYARLLGEVERLRGEQSTAFQRLAEVETRLAESTAALREDALNEMGTVTAELAQVTETLIKLSDRVRRLEARSPTEGMVQNLRFTNPGAVVPAGGVIADVVPFEGGLNVETRISTRDIGHVTAGQPVKVKFTAYDFSRYGSMDGTLERISASTFLDEMDQPYYQGTVVLDGRHLGPGPGENPILPGMTCQVDIMTGEKTLLEYLLKPIYVALDQAFHER</sequence>
<feature type="domain" description="AprE-like long alpha-helical hairpin" evidence="12">
    <location>
        <begin position="138"/>
        <end position="322"/>
    </location>
</feature>
<feature type="coiled-coil region" evidence="10">
    <location>
        <begin position="193"/>
        <end position="220"/>
    </location>
</feature>
<evidence type="ECO:0000256" key="3">
    <source>
        <dbReference type="ARBA" id="ARBA00022448"/>
    </source>
</evidence>
<proteinExistence type="inferred from homology"/>
<feature type="compositionally biased region" description="Pro residues" evidence="11">
    <location>
        <begin position="1"/>
        <end position="11"/>
    </location>
</feature>
<dbReference type="Proteomes" id="UP000217076">
    <property type="component" value="Unassembled WGS sequence"/>
</dbReference>
<keyword evidence="6 9" id="KW-0812">Transmembrane</keyword>
<dbReference type="InterPro" id="IPR050739">
    <property type="entry name" value="MFP"/>
</dbReference>
<dbReference type="PANTHER" id="PTHR30386:SF26">
    <property type="entry name" value="TRANSPORT PROTEIN COMB"/>
    <property type="match status" value="1"/>
</dbReference>
<keyword evidence="7 9" id="KW-1133">Transmembrane helix</keyword>
<dbReference type="GO" id="GO:0009306">
    <property type="term" value="P:protein secretion"/>
    <property type="evidence" value="ECO:0007669"/>
    <property type="project" value="InterPro"/>
</dbReference>
<dbReference type="OrthoDB" id="9810980at2"/>
<dbReference type="InterPro" id="IPR058982">
    <property type="entry name" value="Beta-barrel_AprE"/>
</dbReference>
<evidence type="ECO:0000256" key="5">
    <source>
        <dbReference type="ARBA" id="ARBA00022519"/>
    </source>
</evidence>
<feature type="region of interest" description="Disordered" evidence="11">
    <location>
        <begin position="1"/>
        <end position="39"/>
    </location>
</feature>
<comment type="subcellular location">
    <subcellularLocation>
        <location evidence="1 9">Cell inner membrane</location>
        <topology evidence="1 9">Single-pass membrane protein</topology>
    </subcellularLocation>
</comment>
<evidence type="ECO:0000256" key="4">
    <source>
        <dbReference type="ARBA" id="ARBA00022475"/>
    </source>
</evidence>
<comment type="similarity">
    <text evidence="2 9">Belongs to the membrane fusion protein (MFP) (TC 8.A.1) family.</text>
</comment>
<dbReference type="PANTHER" id="PTHR30386">
    <property type="entry name" value="MEMBRANE FUSION SUBUNIT OF EMRAB-TOLC MULTIDRUG EFFLUX PUMP"/>
    <property type="match status" value="1"/>
</dbReference>
<name>A0A1G7TZ67_9PROT</name>
<dbReference type="Gene3D" id="1.10.287.1490">
    <property type="match status" value="1"/>
</dbReference>
<dbReference type="Gene3D" id="2.40.30.170">
    <property type="match status" value="1"/>
</dbReference>
<dbReference type="PRINTS" id="PR01490">
    <property type="entry name" value="RTXTOXIND"/>
</dbReference>
<dbReference type="Pfam" id="PF26002">
    <property type="entry name" value="Beta-barrel_AprE"/>
    <property type="match status" value="1"/>
</dbReference>
<dbReference type="PROSITE" id="PS00543">
    <property type="entry name" value="HLYD_FAMILY"/>
    <property type="match status" value="1"/>
</dbReference>
<accession>A0A1G7TZ67</accession>